<dbReference type="RefSeq" id="WP_203915022.1">
    <property type="nucleotide sequence ID" value="NZ_BONY01000127.1"/>
</dbReference>
<feature type="compositionally biased region" description="Polar residues" evidence="1">
    <location>
        <begin position="237"/>
        <end position="247"/>
    </location>
</feature>
<evidence type="ECO:0000313" key="3">
    <source>
        <dbReference type="Proteomes" id="UP000612899"/>
    </source>
</evidence>
<dbReference type="Pfam" id="PF05988">
    <property type="entry name" value="DUF899"/>
    <property type="match status" value="1"/>
</dbReference>
<organism evidence="2 3">
    <name type="scientific">Rhizocola hellebori</name>
    <dbReference type="NCBI Taxonomy" id="1392758"/>
    <lineage>
        <taxon>Bacteria</taxon>
        <taxon>Bacillati</taxon>
        <taxon>Actinomycetota</taxon>
        <taxon>Actinomycetes</taxon>
        <taxon>Micromonosporales</taxon>
        <taxon>Micromonosporaceae</taxon>
        <taxon>Rhizocola</taxon>
    </lineage>
</organism>
<evidence type="ECO:0000256" key="1">
    <source>
        <dbReference type="SAM" id="MobiDB-lite"/>
    </source>
</evidence>
<dbReference type="EMBL" id="BONY01000127">
    <property type="protein sequence ID" value="GIH11301.1"/>
    <property type="molecule type" value="Genomic_DNA"/>
</dbReference>
<evidence type="ECO:0000313" key="2">
    <source>
        <dbReference type="EMBL" id="GIH11301.1"/>
    </source>
</evidence>
<evidence type="ECO:0008006" key="4">
    <source>
        <dbReference type="Google" id="ProtNLM"/>
    </source>
</evidence>
<accession>A0A8J3QLM0</accession>
<proteinExistence type="predicted"/>
<gene>
    <name evidence="2" type="ORF">Rhe02_93680</name>
</gene>
<dbReference type="InterPro" id="IPR010296">
    <property type="entry name" value="DUF899_thioredox"/>
</dbReference>
<protein>
    <recommendedName>
        <fullName evidence="4">DUF899 domain-containing protein</fullName>
    </recommendedName>
</protein>
<feature type="region of interest" description="Disordered" evidence="1">
    <location>
        <begin position="227"/>
        <end position="247"/>
    </location>
</feature>
<sequence>MNLPEIASREQWLTARKALLIREKEFTRTMDLLNADRRRLPMVRIDNDYVFEGARGETRLLDLFGDQPQLIIQHVMFGPEWERACPSCSAGLDELSPSLLDHLKARKTAFAGVSRAPYAKIAAELALTGWKFEWVSSFGSSFNFDFHVTLDNTVTPIWFNYRDEVELEQTDMAWLTKEQPTEHAGYSCFLRDGDTVFHTYSTYARGTEQTGGAYNYLDMTALGRQEDWEEPKDRSGTTRGAQPNFLS</sequence>
<keyword evidence="3" id="KW-1185">Reference proteome</keyword>
<dbReference type="Proteomes" id="UP000612899">
    <property type="component" value="Unassembled WGS sequence"/>
</dbReference>
<dbReference type="AlphaFoldDB" id="A0A8J3QLM0"/>
<comment type="caution">
    <text evidence="2">The sequence shown here is derived from an EMBL/GenBank/DDBJ whole genome shotgun (WGS) entry which is preliminary data.</text>
</comment>
<name>A0A8J3QLM0_9ACTN</name>
<reference evidence="2" key="1">
    <citation type="submission" date="2021-01" db="EMBL/GenBank/DDBJ databases">
        <title>Whole genome shotgun sequence of Rhizocola hellebori NBRC 109834.</title>
        <authorList>
            <person name="Komaki H."/>
            <person name="Tamura T."/>
        </authorList>
    </citation>
    <scope>NUCLEOTIDE SEQUENCE</scope>
    <source>
        <strain evidence="2">NBRC 109834</strain>
    </source>
</reference>